<name>A0A0G1AS88_9BACT</name>
<comment type="caution">
    <text evidence="1">The sequence shown here is derived from an EMBL/GenBank/DDBJ whole genome shotgun (WGS) entry which is preliminary data.</text>
</comment>
<evidence type="ECO:0000313" key="2">
    <source>
        <dbReference type="Proteomes" id="UP000034135"/>
    </source>
</evidence>
<accession>A0A0G1AS88</accession>
<gene>
    <name evidence="1" type="ORF">UV33_C0041G0004</name>
</gene>
<evidence type="ECO:0000313" key="1">
    <source>
        <dbReference type="EMBL" id="KKS63975.1"/>
    </source>
</evidence>
<organism evidence="1 2">
    <name type="scientific">Candidatus Daviesbacteria bacterium GW2011_GWA1_42_6</name>
    <dbReference type="NCBI Taxonomy" id="1618420"/>
    <lineage>
        <taxon>Bacteria</taxon>
        <taxon>Candidatus Daviesiibacteriota</taxon>
    </lineage>
</organism>
<protein>
    <submittedName>
        <fullName evidence="1">Uncharacterized protein</fullName>
    </submittedName>
</protein>
<sequence>MSPDRAVELTPIFGSSDPHFGDPKLILLDSLLALLPKDQQVTCITAALETTYKNHDVVHLVDGLRKVMVGHKTEYCRVLRYLYNRLPKTVVVDSMWNDPEQRNYRIPIKGEAAPVLKKKILEEVISGWRMVRKWDRSFRTVYEQNEDADDCYRFVCISYKTAHSDSSLPGDILRLLKAHLESPEEPFTHTNLEPWIYHPATPNKFVPELLQAQIKLGGANRILEGLKNLESDPLQPQYHSRSL</sequence>
<dbReference type="Proteomes" id="UP000034135">
    <property type="component" value="Unassembled WGS sequence"/>
</dbReference>
<proteinExistence type="predicted"/>
<dbReference type="EMBL" id="LCEB01000041">
    <property type="protein sequence ID" value="KKS63975.1"/>
    <property type="molecule type" value="Genomic_DNA"/>
</dbReference>
<reference evidence="1 2" key="1">
    <citation type="journal article" date="2015" name="Nature">
        <title>rRNA introns, odd ribosomes, and small enigmatic genomes across a large radiation of phyla.</title>
        <authorList>
            <person name="Brown C.T."/>
            <person name="Hug L.A."/>
            <person name="Thomas B.C."/>
            <person name="Sharon I."/>
            <person name="Castelle C.J."/>
            <person name="Singh A."/>
            <person name="Wilkins M.J."/>
            <person name="Williams K.H."/>
            <person name="Banfield J.F."/>
        </authorList>
    </citation>
    <scope>NUCLEOTIDE SEQUENCE [LARGE SCALE GENOMIC DNA]</scope>
</reference>
<dbReference type="AlphaFoldDB" id="A0A0G1AS88"/>